<feature type="domain" description="Ribosomal protein eL8/eL30/eS12/Gadd45" evidence="1">
    <location>
        <begin position="11"/>
        <end position="86"/>
    </location>
</feature>
<gene>
    <name evidence="2" type="ORF">C5L31_001581</name>
</gene>
<dbReference type="EMBL" id="PUFO01000019">
    <property type="protein sequence ID" value="TDG79670.1"/>
    <property type="molecule type" value="Genomic_DNA"/>
</dbReference>
<dbReference type="Gene3D" id="3.30.1330.30">
    <property type="match status" value="1"/>
</dbReference>
<dbReference type="InterPro" id="IPR029064">
    <property type="entry name" value="Ribosomal_eL30-like_sf"/>
</dbReference>
<keyword evidence="3" id="KW-1185">Reference proteome</keyword>
<evidence type="ECO:0000259" key="1">
    <source>
        <dbReference type="Pfam" id="PF01248"/>
    </source>
</evidence>
<dbReference type="Pfam" id="PF01248">
    <property type="entry name" value="Ribosomal_L7Ae"/>
    <property type="match status" value="1"/>
</dbReference>
<accession>A0A4R5NRK3</accession>
<dbReference type="NCBIfam" id="NF004078">
    <property type="entry name" value="PRK05583.1"/>
    <property type="match status" value="1"/>
</dbReference>
<dbReference type="AlphaFoldDB" id="A0A4R5NRK3"/>
<proteinExistence type="predicted"/>
<dbReference type="OrthoDB" id="9794863at2"/>
<reference evidence="2 3" key="1">
    <citation type="journal article" date="2019" name="Appl. Microbiol. Biotechnol.">
        <title>Uncovering carbohydrate metabolism through a genotype-phenotype association study of 56 lactic acid bacteria genomes.</title>
        <authorList>
            <person name="Buron-Moles G."/>
            <person name="Chailyan A."/>
            <person name="Dolejs I."/>
            <person name="Forster J."/>
            <person name="Miks M.H."/>
        </authorList>
    </citation>
    <scope>NUCLEOTIDE SEQUENCE [LARGE SCALE GENOMIC DNA]</scope>
    <source>
        <strain evidence="2 3">ATCC 49373</strain>
    </source>
</reference>
<sequence length="100" mass="11026">MKNNDSFLNFLGIAKRAGKLVLGEDLVLKAIKKNAVQLVILGSDTGAASAKKINDKSNFYRIPIIDDYDKSQLTMAIGVERTVVAVNDQNFTKRLLELSK</sequence>
<evidence type="ECO:0000313" key="2">
    <source>
        <dbReference type="EMBL" id="TDG79670.1"/>
    </source>
</evidence>
<comment type="caution">
    <text evidence="2">The sequence shown here is derived from an EMBL/GenBank/DDBJ whole genome shotgun (WGS) entry which is preliminary data.</text>
</comment>
<evidence type="ECO:0000313" key="3">
    <source>
        <dbReference type="Proteomes" id="UP000294854"/>
    </source>
</evidence>
<dbReference type="STRING" id="1122149.FD44_GL001292"/>
<dbReference type="InterPro" id="IPR004038">
    <property type="entry name" value="Ribosomal_eL8/eL30/eS12/Gad45"/>
</dbReference>
<dbReference type="SUPFAM" id="SSF55315">
    <property type="entry name" value="L30e-like"/>
    <property type="match status" value="1"/>
</dbReference>
<dbReference type="Proteomes" id="UP000294854">
    <property type="component" value="Unassembled WGS sequence"/>
</dbReference>
<protein>
    <recommendedName>
        <fullName evidence="1">Ribosomal protein eL8/eL30/eS12/Gadd45 domain-containing protein</fullName>
    </recommendedName>
</protein>
<dbReference type="RefSeq" id="WP_010619720.1">
    <property type="nucleotide sequence ID" value="NZ_CP042371.1"/>
</dbReference>
<name>A0A4R5NRK3_9LACO</name>
<organism evidence="2 3">
    <name type="scientific">Secundilactobacillus malefermentans</name>
    <dbReference type="NCBI Taxonomy" id="176292"/>
    <lineage>
        <taxon>Bacteria</taxon>
        <taxon>Bacillati</taxon>
        <taxon>Bacillota</taxon>
        <taxon>Bacilli</taxon>
        <taxon>Lactobacillales</taxon>
        <taxon>Lactobacillaceae</taxon>
        <taxon>Secundilactobacillus</taxon>
    </lineage>
</organism>